<evidence type="ECO:0008006" key="4">
    <source>
        <dbReference type="Google" id="ProtNLM"/>
    </source>
</evidence>
<name>A0AAV2SGJ4_MEGNR</name>
<dbReference type="EMBL" id="CAXKWB010073944">
    <property type="protein sequence ID" value="CAL4197574.1"/>
    <property type="molecule type" value="Genomic_DNA"/>
</dbReference>
<feature type="coiled-coil region" evidence="1">
    <location>
        <begin position="176"/>
        <end position="217"/>
    </location>
</feature>
<dbReference type="Proteomes" id="UP001497623">
    <property type="component" value="Unassembled WGS sequence"/>
</dbReference>
<organism evidence="2 3">
    <name type="scientific">Meganyctiphanes norvegica</name>
    <name type="common">Northern krill</name>
    <name type="synonym">Thysanopoda norvegica</name>
    <dbReference type="NCBI Taxonomy" id="48144"/>
    <lineage>
        <taxon>Eukaryota</taxon>
        <taxon>Metazoa</taxon>
        <taxon>Ecdysozoa</taxon>
        <taxon>Arthropoda</taxon>
        <taxon>Crustacea</taxon>
        <taxon>Multicrustacea</taxon>
        <taxon>Malacostraca</taxon>
        <taxon>Eumalacostraca</taxon>
        <taxon>Eucarida</taxon>
        <taxon>Euphausiacea</taxon>
        <taxon>Euphausiidae</taxon>
        <taxon>Meganyctiphanes</taxon>
    </lineage>
</organism>
<evidence type="ECO:0000313" key="2">
    <source>
        <dbReference type="EMBL" id="CAL4197574.1"/>
    </source>
</evidence>
<evidence type="ECO:0000256" key="1">
    <source>
        <dbReference type="SAM" id="Coils"/>
    </source>
</evidence>
<dbReference type="AlphaFoldDB" id="A0AAV2SGJ4"/>
<sequence>MALQSKNYILSPGEESSEQCYSNIHGTVNGTAISPRSGCLLVEGGYSLGPSFSSLDKRTRMEAAVGGPSSDLHQWHDQGNQTMNCNYLGNIQMNNTSTDVIYSFNDYNYSAVGPASTHLTGPSSIQPRLNCCPGMVPNSSVPLKRGSRIATWELSPQEDPGEELKLQRTIRLHNNRERNRRHKEDLSQSLRRLNQEVDQLQVKKSNTMKRIHDLKKQVQGNMCD</sequence>
<comment type="caution">
    <text evidence="2">The sequence shown here is derived from an EMBL/GenBank/DDBJ whole genome shotgun (WGS) entry which is preliminary data.</text>
</comment>
<proteinExistence type="predicted"/>
<reference evidence="2 3" key="1">
    <citation type="submission" date="2024-05" db="EMBL/GenBank/DDBJ databases">
        <authorList>
            <person name="Wallberg A."/>
        </authorList>
    </citation>
    <scope>NUCLEOTIDE SEQUENCE [LARGE SCALE GENOMIC DNA]</scope>
</reference>
<keyword evidence="3" id="KW-1185">Reference proteome</keyword>
<gene>
    <name evidence="2" type="ORF">MNOR_LOCUS37296</name>
</gene>
<keyword evidence="1" id="KW-0175">Coiled coil</keyword>
<accession>A0AAV2SGJ4</accession>
<evidence type="ECO:0000313" key="3">
    <source>
        <dbReference type="Proteomes" id="UP001497623"/>
    </source>
</evidence>
<protein>
    <recommendedName>
        <fullName evidence="4">BZIP domain-containing protein</fullName>
    </recommendedName>
</protein>